<feature type="transmembrane region" description="Helical" evidence="1">
    <location>
        <begin position="79"/>
        <end position="100"/>
    </location>
</feature>
<keyword evidence="1" id="KW-0812">Transmembrane</keyword>
<dbReference type="InterPro" id="IPR018692">
    <property type="entry name" value="DUF2189"/>
</dbReference>
<proteinExistence type="predicted"/>
<feature type="transmembrane region" description="Helical" evidence="1">
    <location>
        <begin position="55"/>
        <end position="73"/>
    </location>
</feature>
<evidence type="ECO:0000313" key="2">
    <source>
        <dbReference type="EMBL" id="WPL19689.1"/>
    </source>
</evidence>
<sequence>MDNPTIDQGKLFDQSVVPTATTDDGIRVNRITLAQPWEWLGKGWRDIQQARRYSLTYGSVVVLVSAIMTWALVSEGYVFIVPFLAAGFYLLAPVVGLGLYQMSAHLERGEPLQFCNALEAWKRNQGQLSIITAGLTIIMQFWMLANFVLFALLYTNLHPPLESFFSVVFLSGENNVFVFASVLVGFVLAGLAYAISAISVPMLVDRKIDGFTAIRTSVKAVTTNWLPMGLWAIMIVMVIGLGFLTLYVGLVIAMPLLGHATWHAYRDLVPRESDSV</sequence>
<gene>
    <name evidence="2" type="ORF">Thiowin_04830</name>
</gene>
<dbReference type="Pfam" id="PF09955">
    <property type="entry name" value="DUF2189"/>
    <property type="match status" value="1"/>
</dbReference>
<accession>A0ABZ0SGT8</accession>
<dbReference type="RefSeq" id="WP_328985440.1">
    <property type="nucleotide sequence ID" value="NZ_CP121472.1"/>
</dbReference>
<feature type="transmembrane region" description="Helical" evidence="1">
    <location>
        <begin position="177"/>
        <end position="204"/>
    </location>
</feature>
<feature type="transmembrane region" description="Helical" evidence="1">
    <location>
        <begin position="130"/>
        <end position="157"/>
    </location>
</feature>
<keyword evidence="1" id="KW-0472">Membrane</keyword>
<reference evidence="2 3" key="1">
    <citation type="journal article" date="2023" name="Microorganisms">
        <title>Thiorhodovibrio frisius and Trv. litoralis spp. nov., Two Novel Members from a Clade of Fastidious Purple Sulfur Bacteria That Exhibit Unique Red-Shifted Light-Harvesting Capabilities.</title>
        <authorList>
            <person name="Methner A."/>
            <person name="Kuzyk S.B."/>
            <person name="Petersen J."/>
            <person name="Bauer S."/>
            <person name="Brinkmann H."/>
            <person name="Sichau K."/>
            <person name="Wanner G."/>
            <person name="Wolf J."/>
            <person name="Neumann-Schaal M."/>
            <person name="Henke P."/>
            <person name="Tank M."/>
            <person name="Sproer C."/>
            <person name="Bunk B."/>
            <person name="Overmann J."/>
        </authorList>
    </citation>
    <scope>NUCLEOTIDE SEQUENCE [LARGE SCALE GENOMIC DNA]</scope>
    <source>
        <strain evidence="2 3">DSM 6702</strain>
    </source>
</reference>
<evidence type="ECO:0000256" key="1">
    <source>
        <dbReference type="SAM" id="Phobius"/>
    </source>
</evidence>
<keyword evidence="3" id="KW-1185">Reference proteome</keyword>
<evidence type="ECO:0000313" key="3">
    <source>
        <dbReference type="Proteomes" id="UP001432180"/>
    </source>
</evidence>
<name>A0ABZ0SGT8_9GAMM</name>
<protein>
    <submittedName>
        <fullName evidence="2">Integral membrane protein</fullName>
    </submittedName>
</protein>
<feature type="transmembrane region" description="Helical" evidence="1">
    <location>
        <begin position="225"/>
        <end position="258"/>
    </location>
</feature>
<dbReference type="Proteomes" id="UP001432180">
    <property type="component" value="Chromosome"/>
</dbReference>
<organism evidence="2 3">
    <name type="scientific">Thiorhodovibrio winogradskyi</name>
    <dbReference type="NCBI Taxonomy" id="77007"/>
    <lineage>
        <taxon>Bacteria</taxon>
        <taxon>Pseudomonadati</taxon>
        <taxon>Pseudomonadota</taxon>
        <taxon>Gammaproteobacteria</taxon>
        <taxon>Chromatiales</taxon>
        <taxon>Chromatiaceae</taxon>
        <taxon>Thiorhodovibrio</taxon>
    </lineage>
</organism>
<dbReference type="EMBL" id="CP121472">
    <property type="protein sequence ID" value="WPL19689.1"/>
    <property type="molecule type" value="Genomic_DNA"/>
</dbReference>
<keyword evidence="1" id="KW-1133">Transmembrane helix</keyword>